<name>A0ABP0M333_9DINO</name>
<dbReference type="Proteomes" id="UP001642464">
    <property type="component" value="Unassembled WGS sequence"/>
</dbReference>
<organism evidence="1 2">
    <name type="scientific">Durusdinium trenchii</name>
    <dbReference type="NCBI Taxonomy" id="1381693"/>
    <lineage>
        <taxon>Eukaryota</taxon>
        <taxon>Sar</taxon>
        <taxon>Alveolata</taxon>
        <taxon>Dinophyceae</taxon>
        <taxon>Suessiales</taxon>
        <taxon>Symbiodiniaceae</taxon>
        <taxon>Durusdinium</taxon>
    </lineage>
</organism>
<dbReference type="Pfam" id="PF13646">
    <property type="entry name" value="HEAT_2"/>
    <property type="match status" value="1"/>
</dbReference>
<dbReference type="EMBL" id="CAXAMM010019513">
    <property type="protein sequence ID" value="CAK9045895.1"/>
    <property type="molecule type" value="Genomic_DNA"/>
</dbReference>
<keyword evidence="2" id="KW-1185">Reference proteome</keyword>
<proteinExistence type="predicted"/>
<dbReference type="PANTHER" id="PTHR12697:SF5">
    <property type="entry name" value="DEOXYHYPUSINE HYDROXYLASE"/>
    <property type="match status" value="1"/>
</dbReference>
<dbReference type="InterPro" id="IPR004155">
    <property type="entry name" value="PBS_lyase_HEAT"/>
</dbReference>
<dbReference type="InterPro" id="IPR011989">
    <property type="entry name" value="ARM-like"/>
</dbReference>
<sequence>MFDGPEESVTQLVELLQSSRPRDRWKAADKLGRRGRGSDEVVAALLLCAQDEDDDVRCSAARALGHAGTDRCAPELVRLLGDDDGGVRWGAAEGLGNLGASASCGLVQLREALDDIEEDVRGASAQTLGKLVRLVAVPANDLVAPLIRSLSDRAWSVRRSAVEALGRCGAAASSGSSEIQQLAESDPHPRVRQAAEVSLRLILGPAQA</sequence>
<dbReference type="Gene3D" id="1.25.10.10">
    <property type="entry name" value="Leucine-rich Repeat Variant"/>
    <property type="match status" value="2"/>
</dbReference>
<protein>
    <submittedName>
        <fullName evidence="1">Uncharacterized protein</fullName>
    </submittedName>
</protein>
<evidence type="ECO:0000313" key="2">
    <source>
        <dbReference type="Proteomes" id="UP001642464"/>
    </source>
</evidence>
<dbReference type="PANTHER" id="PTHR12697">
    <property type="entry name" value="PBS LYASE HEAT-LIKE PROTEIN"/>
    <property type="match status" value="1"/>
</dbReference>
<evidence type="ECO:0000313" key="1">
    <source>
        <dbReference type="EMBL" id="CAK9045895.1"/>
    </source>
</evidence>
<dbReference type="SUPFAM" id="SSF48371">
    <property type="entry name" value="ARM repeat"/>
    <property type="match status" value="1"/>
</dbReference>
<dbReference type="SMART" id="SM00567">
    <property type="entry name" value="EZ_HEAT"/>
    <property type="match status" value="4"/>
</dbReference>
<gene>
    <name evidence="1" type="ORF">SCF082_LOCUS25899</name>
</gene>
<comment type="caution">
    <text evidence="1">The sequence shown here is derived from an EMBL/GenBank/DDBJ whole genome shotgun (WGS) entry which is preliminary data.</text>
</comment>
<accession>A0ABP0M333</accession>
<dbReference type="InterPro" id="IPR016024">
    <property type="entry name" value="ARM-type_fold"/>
</dbReference>
<dbReference type="InterPro" id="IPR000357">
    <property type="entry name" value="HEAT"/>
</dbReference>
<dbReference type="Pfam" id="PF02985">
    <property type="entry name" value="HEAT"/>
    <property type="match status" value="1"/>
</dbReference>
<reference evidence="1 2" key="1">
    <citation type="submission" date="2024-02" db="EMBL/GenBank/DDBJ databases">
        <authorList>
            <person name="Chen Y."/>
            <person name="Shah S."/>
            <person name="Dougan E. K."/>
            <person name="Thang M."/>
            <person name="Chan C."/>
        </authorList>
    </citation>
    <scope>NUCLEOTIDE SEQUENCE [LARGE SCALE GENOMIC DNA]</scope>
</reference>